<dbReference type="EMBL" id="JARBJD010000048">
    <property type="protein sequence ID" value="KAK2957213.1"/>
    <property type="molecule type" value="Genomic_DNA"/>
</dbReference>
<accession>A0ABQ9Y0E3</accession>
<keyword evidence="3" id="KW-1185">Reference proteome</keyword>
<dbReference type="Proteomes" id="UP001281761">
    <property type="component" value="Unassembled WGS sequence"/>
</dbReference>
<comment type="caution">
    <text evidence="1">The sequence shown here is derived from an EMBL/GenBank/DDBJ whole genome shotgun (WGS) entry which is preliminary data.</text>
</comment>
<reference evidence="1 3" key="1">
    <citation type="journal article" date="2022" name="bioRxiv">
        <title>Genomics of Preaxostyla Flagellates Illuminates Evolutionary Transitions and the Path Towards Mitochondrial Loss.</title>
        <authorList>
            <person name="Novak L.V.F."/>
            <person name="Treitli S.C."/>
            <person name="Pyrih J."/>
            <person name="Halakuc P."/>
            <person name="Pipaliya S.V."/>
            <person name="Vacek V."/>
            <person name="Brzon O."/>
            <person name="Soukal P."/>
            <person name="Eme L."/>
            <person name="Dacks J.B."/>
            <person name="Karnkowska A."/>
            <person name="Elias M."/>
            <person name="Hampl V."/>
        </authorList>
    </citation>
    <scope>NUCLEOTIDE SEQUENCE [LARGE SCALE GENOMIC DNA]</scope>
    <source>
        <strain evidence="1">NAU3</strain>
        <tissue evidence="1">Gut</tissue>
    </source>
</reference>
<protein>
    <submittedName>
        <fullName evidence="1">Uncharacterized protein</fullName>
    </submittedName>
</protein>
<evidence type="ECO:0000313" key="1">
    <source>
        <dbReference type="EMBL" id="KAK2957213.1"/>
    </source>
</evidence>
<dbReference type="EMBL" id="JARBJD010000005">
    <property type="protein sequence ID" value="KAK2963803.1"/>
    <property type="molecule type" value="Genomic_DNA"/>
</dbReference>
<proteinExistence type="predicted"/>
<evidence type="ECO:0000313" key="3">
    <source>
        <dbReference type="Proteomes" id="UP001281761"/>
    </source>
</evidence>
<evidence type="ECO:0000313" key="2">
    <source>
        <dbReference type="EMBL" id="KAK2963803.1"/>
    </source>
</evidence>
<gene>
    <name evidence="2" type="ORF">BLNAU_1372</name>
    <name evidence="1" type="ORF">BLNAU_7807</name>
</gene>
<sequence length="72" mass="8293">MISQLPRLFGHAISPNFSSRSNHWYFHLHSRSDDHPLHPFRKQIKSRQYVASTSTIIDPISLALLHTGENIS</sequence>
<name>A0ABQ9Y0E3_9EUKA</name>
<organism evidence="1 3">
    <name type="scientific">Blattamonas nauphoetae</name>
    <dbReference type="NCBI Taxonomy" id="2049346"/>
    <lineage>
        <taxon>Eukaryota</taxon>
        <taxon>Metamonada</taxon>
        <taxon>Preaxostyla</taxon>
        <taxon>Oxymonadida</taxon>
        <taxon>Blattamonas</taxon>
    </lineage>
</organism>